<evidence type="ECO:0000313" key="4">
    <source>
        <dbReference type="Proteomes" id="UP000000305"/>
    </source>
</evidence>
<reference evidence="3 4" key="1">
    <citation type="journal article" date="2011" name="Science">
        <title>The ecoresponsive genome of Daphnia pulex.</title>
        <authorList>
            <person name="Colbourne J.K."/>
            <person name="Pfrender M.E."/>
            <person name="Gilbert D."/>
            <person name="Thomas W.K."/>
            <person name="Tucker A."/>
            <person name="Oakley T.H."/>
            <person name="Tokishita S."/>
            <person name="Aerts A."/>
            <person name="Arnold G.J."/>
            <person name="Basu M.K."/>
            <person name="Bauer D.J."/>
            <person name="Caceres C.E."/>
            <person name="Carmel L."/>
            <person name="Casola C."/>
            <person name="Choi J.H."/>
            <person name="Detter J.C."/>
            <person name="Dong Q."/>
            <person name="Dusheyko S."/>
            <person name="Eads B.D."/>
            <person name="Frohlich T."/>
            <person name="Geiler-Samerotte K.A."/>
            <person name="Gerlach D."/>
            <person name="Hatcher P."/>
            <person name="Jogdeo S."/>
            <person name="Krijgsveld J."/>
            <person name="Kriventseva E.V."/>
            <person name="Kultz D."/>
            <person name="Laforsch C."/>
            <person name="Lindquist E."/>
            <person name="Lopez J."/>
            <person name="Manak J.R."/>
            <person name="Muller J."/>
            <person name="Pangilinan J."/>
            <person name="Patwardhan R.P."/>
            <person name="Pitluck S."/>
            <person name="Pritham E.J."/>
            <person name="Rechtsteiner A."/>
            <person name="Rho M."/>
            <person name="Rogozin I.B."/>
            <person name="Sakarya O."/>
            <person name="Salamov A."/>
            <person name="Schaack S."/>
            <person name="Shapiro H."/>
            <person name="Shiga Y."/>
            <person name="Skalitzky C."/>
            <person name="Smith Z."/>
            <person name="Souvorov A."/>
            <person name="Sung W."/>
            <person name="Tang Z."/>
            <person name="Tsuchiya D."/>
            <person name="Tu H."/>
            <person name="Vos H."/>
            <person name="Wang M."/>
            <person name="Wolf Y.I."/>
            <person name="Yamagata H."/>
            <person name="Yamada T."/>
            <person name="Ye Y."/>
            <person name="Shaw J.R."/>
            <person name="Andrews J."/>
            <person name="Crease T.J."/>
            <person name="Tang H."/>
            <person name="Lucas S.M."/>
            <person name="Robertson H.M."/>
            <person name="Bork P."/>
            <person name="Koonin E.V."/>
            <person name="Zdobnov E.M."/>
            <person name="Grigoriev I.V."/>
            <person name="Lynch M."/>
            <person name="Boore J.L."/>
        </authorList>
    </citation>
    <scope>NUCLEOTIDE SEQUENCE [LARGE SCALE GENOMIC DNA]</scope>
</reference>
<evidence type="ECO:0000313" key="3">
    <source>
        <dbReference type="EMBL" id="EFX76184.1"/>
    </source>
</evidence>
<keyword evidence="2" id="KW-0472">Membrane</keyword>
<keyword evidence="4" id="KW-1185">Reference proteome</keyword>
<proteinExistence type="predicted"/>
<evidence type="ECO:0000256" key="1">
    <source>
        <dbReference type="SAM" id="MobiDB-lite"/>
    </source>
</evidence>
<organism evidence="3 4">
    <name type="scientific">Daphnia pulex</name>
    <name type="common">Water flea</name>
    <dbReference type="NCBI Taxonomy" id="6669"/>
    <lineage>
        <taxon>Eukaryota</taxon>
        <taxon>Metazoa</taxon>
        <taxon>Ecdysozoa</taxon>
        <taxon>Arthropoda</taxon>
        <taxon>Crustacea</taxon>
        <taxon>Branchiopoda</taxon>
        <taxon>Diplostraca</taxon>
        <taxon>Cladocera</taxon>
        <taxon>Anomopoda</taxon>
        <taxon>Daphniidae</taxon>
        <taxon>Daphnia</taxon>
    </lineage>
</organism>
<keyword evidence="2" id="KW-1133">Transmembrane helix</keyword>
<dbReference type="KEGG" id="dpx:DAPPUDRAFT_249359"/>
<dbReference type="InParanoid" id="E9GWI2"/>
<accession>E9GWI2</accession>
<feature type="region of interest" description="Disordered" evidence="1">
    <location>
        <begin position="65"/>
        <end position="103"/>
    </location>
</feature>
<dbReference type="AlphaFoldDB" id="E9GWI2"/>
<gene>
    <name evidence="3" type="ORF">DAPPUDRAFT_249359</name>
</gene>
<protein>
    <submittedName>
        <fullName evidence="3">Uncharacterized protein</fullName>
    </submittedName>
</protein>
<dbReference type="HOGENOM" id="CLU_2266398_0_0_1"/>
<feature type="transmembrane region" description="Helical" evidence="2">
    <location>
        <begin position="30"/>
        <end position="48"/>
    </location>
</feature>
<name>E9GWI2_DAPPU</name>
<evidence type="ECO:0000256" key="2">
    <source>
        <dbReference type="SAM" id="Phobius"/>
    </source>
</evidence>
<dbReference type="EMBL" id="GL732570">
    <property type="protein sequence ID" value="EFX76184.1"/>
    <property type="molecule type" value="Genomic_DNA"/>
</dbReference>
<dbReference type="Proteomes" id="UP000000305">
    <property type="component" value="Unassembled WGS sequence"/>
</dbReference>
<sequence length="103" mass="11210">MPFTTFIRRNIAQESPQIQANKSPVSNRNFGLRWAAIGGIVLGFLGAMKITGNLNREFFAELIKMGPAGKTPPPLHQQQQTDADPSKKSPLLPPGTEATIIVK</sequence>
<keyword evidence="2" id="KW-0812">Transmembrane</keyword>
<dbReference type="OrthoDB" id="6336824at2759"/>